<dbReference type="PANTHER" id="PTHR13950:SF9">
    <property type="entry name" value="RABCONNECTIN-3A"/>
    <property type="match status" value="1"/>
</dbReference>
<evidence type="ECO:0008006" key="3">
    <source>
        <dbReference type="Google" id="ProtNLM"/>
    </source>
</evidence>
<organism evidence="1 2">
    <name type="scientific">Blyttiomyces helicus</name>
    <dbReference type="NCBI Taxonomy" id="388810"/>
    <lineage>
        <taxon>Eukaryota</taxon>
        <taxon>Fungi</taxon>
        <taxon>Fungi incertae sedis</taxon>
        <taxon>Chytridiomycota</taxon>
        <taxon>Chytridiomycota incertae sedis</taxon>
        <taxon>Chytridiomycetes</taxon>
        <taxon>Chytridiomycetes incertae sedis</taxon>
        <taxon>Blyttiomyces</taxon>
    </lineage>
</organism>
<dbReference type="EMBL" id="KZ997453">
    <property type="protein sequence ID" value="RKO87394.1"/>
    <property type="molecule type" value="Genomic_DNA"/>
</dbReference>
<dbReference type="Proteomes" id="UP000269721">
    <property type="component" value="Unassembled WGS sequence"/>
</dbReference>
<evidence type="ECO:0000313" key="1">
    <source>
        <dbReference type="EMBL" id="RKO87394.1"/>
    </source>
</evidence>
<dbReference type="InterPro" id="IPR015943">
    <property type="entry name" value="WD40/YVTN_repeat-like_dom_sf"/>
</dbReference>
<protein>
    <recommendedName>
        <fullName evidence="3">WD40-repeat-containing domain protein</fullName>
    </recommendedName>
</protein>
<proteinExistence type="predicted"/>
<evidence type="ECO:0000313" key="2">
    <source>
        <dbReference type="Proteomes" id="UP000269721"/>
    </source>
</evidence>
<dbReference type="PANTHER" id="PTHR13950">
    <property type="entry name" value="RABCONNECTIN-RELATED"/>
    <property type="match status" value="1"/>
</dbReference>
<dbReference type="Gene3D" id="2.130.10.10">
    <property type="entry name" value="YVTN repeat-like/Quinoprotein amine dehydrogenase"/>
    <property type="match status" value="1"/>
</dbReference>
<gene>
    <name evidence="1" type="ORF">BDK51DRAFT_35095</name>
</gene>
<keyword evidence="2" id="KW-1185">Reference proteome</keyword>
<dbReference type="InterPro" id="IPR036322">
    <property type="entry name" value="WD40_repeat_dom_sf"/>
</dbReference>
<dbReference type="GO" id="GO:0007035">
    <property type="term" value="P:vacuolar acidification"/>
    <property type="evidence" value="ECO:0007669"/>
    <property type="project" value="TreeGrafter"/>
</dbReference>
<dbReference type="InterPro" id="IPR052208">
    <property type="entry name" value="DmX-like/RAVE_component"/>
</dbReference>
<name>A0A4P9W578_9FUNG</name>
<dbReference type="AlphaFoldDB" id="A0A4P9W578"/>
<accession>A0A4P9W578</accession>
<sequence length="243" mass="26387">MQLLQQVVAGRTNSVAGSLCVDSVNLDATRYLLYGSGADCVVYTSEFHLVQSLRNTNNVGAVVGAVGMSPVDGTIAASYGRDVLLFACDRSGQTAQWSYLTTLVHDADVICLSWSPNGQILTAGATVSIWENVDEEREGGGASAGASWRLTWSSRCGAEGLRSASEIIKAAFSPDGRFFATFGQRLYAPLNISLIRSQSATLQFERFVKVWYRRDPKGRARGLRLVDFGEAGRPFAELNLRFE</sequence>
<dbReference type="GO" id="GO:0043291">
    <property type="term" value="C:RAVE complex"/>
    <property type="evidence" value="ECO:0007669"/>
    <property type="project" value="TreeGrafter"/>
</dbReference>
<reference evidence="2" key="1">
    <citation type="journal article" date="2018" name="Nat. Microbiol.">
        <title>Leveraging single-cell genomics to expand the fungal tree of life.</title>
        <authorList>
            <person name="Ahrendt S.R."/>
            <person name="Quandt C.A."/>
            <person name="Ciobanu D."/>
            <person name="Clum A."/>
            <person name="Salamov A."/>
            <person name="Andreopoulos B."/>
            <person name="Cheng J.F."/>
            <person name="Woyke T."/>
            <person name="Pelin A."/>
            <person name="Henrissat B."/>
            <person name="Reynolds N.K."/>
            <person name="Benny G.L."/>
            <person name="Smith M.E."/>
            <person name="James T.Y."/>
            <person name="Grigoriev I.V."/>
        </authorList>
    </citation>
    <scope>NUCLEOTIDE SEQUENCE [LARGE SCALE GENOMIC DNA]</scope>
</reference>
<dbReference type="SUPFAM" id="SSF50978">
    <property type="entry name" value="WD40 repeat-like"/>
    <property type="match status" value="1"/>
</dbReference>